<proteinExistence type="predicted"/>
<organism evidence="1 2">
    <name type="scientific">Chlorobaculum tepidum (strain ATCC 49652 / DSM 12025 / NBRC 103806 / TLS)</name>
    <name type="common">Chlorobium tepidum</name>
    <dbReference type="NCBI Taxonomy" id="194439"/>
    <lineage>
        <taxon>Bacteria</taxon>
        <taxon>Pseudomonadati</taxon>
        <taxon>Chlorobiota</taxon>
        <taxon>Chlorobiia</taxon>
        <taxon>Chlorobiales</taxon>
        <taxon>Chlorobiaceae</taxon>
        <taxon>Chlorobaculum</taxon>
    </lineage>
</organism>
<dbReference type="Proteomes" id="UP000001007">
    <property type="component" value="Chromosome"/>
</dbReference>
<dbReference type="HOGENOM" id="CLU_2859569_0_0_10"/>
<dbReference type="STRING" id="194439.CT1478"/>
<protein>
    <submittedName>
        <fullName evidence="1">Uncharacterized protein</fullName>
    </submittedName>
</protein>
<gene>
    <name evidence="1" type="ordered locus">CT1478</name>
</gene>
<accession>Q8KCE4</accession>
<evidence type="ECO:0000313" key="1">
    <source>
        <dbReference type="EMBL" id="AAM72705.1"/>
    </source>
</evidence>
<reference evidence="1 2" key="1">
    <citation type="journal article" date="2002" name="Proc. Natl. Acad. Sci. U.S.A.">
        <title>The complete genome sequence of Chlorobium tepidum TLS, a photosynthetic, anaerobic, green-sulfur bacterium.</title>
        <authorList>
            <person name="Eisen J.A."/>
            <person name="Nelson K.E."/>
            <person name="Paulsen I.T."/>
            <person name="Heidelberg J.F."/>
            <person name="Wu M."/>
            <person name="Dodson R.J."/>
            <person name="Deboy R."/>
            <person name="Gwinn M.L."/>
            <person name="Nelson W.C."/>
            <person name="Haft D.H."/>
            <person name="Hickey E.K."/>
            <person name="Peterson J.D."/>
            <person name="Durkin A.S."/>
            <person name="Kolonay J.L."/>
            <person name="Yang F."/>
            <person name="Holt I."/>
            <person name="Umayam L.A."/>
            <person name="Mason T."/>
            <person name="Brenner M."/>
            <person name="Shea T.P."/>
            <person name="Parksey D."/>
            <person name="Nierman W.C."/>
            <person name="Feldblyum T.V."/>
            <person name="Hansen C.L."/>
            <person name="Craven M.B."/>
            <person name="Radune D."/>
            <person name="Vamathevan J."/>
            <person name="Khouri H."/>
            <person name="White O."/>
            <person name="Gruber T.M."/>
            <person name="Ketchum K.A."/>
            <person name="Venter J.C."/>
            <person name="Tettelin H."/>
            <person name="Bryant D.A."/>
            <person name="Fraser C.M."/>
        </authorList>
    </citation>
    <scope>NUCLEOTIDE SEQUENCE [LARGE SCALE GENOMIC DNA]</scope>
    <source>
        <strain evidence="2">ATCC 49652 / DSM 12025 / NBRC 103806 / TLS</strain>
    </source>
</reference>
<evidence type="ECO:0000313" key="2">
    <source>
        <dbReference type="Proteomes" id="UP000001007"/>
    </source>
</evidence>
<sequence>MFLKKFDLILYGFIDSIPKVRTDSAVFCSSVDFTYYYSSKSIPVLRKKKAGESSQMFNQSQNHP</sequence>
<dbReference type="KEGG" id="cte:CT1478"/>
<dbReference type="EnsemblBacteria" id="AAM72705">
    <property type="protein sequence ID" value="AAM72705"/>
    <property type="gene ID" value="CT1478"/>
</dbReference>
<keyword evidence="2" id="KW-1185">Reference proteome</keyword>
<dbReference type="AlphaFoldDB" id="Q8KCE4"/>
<dbReference type="EMBL" id="AE006470">
    <property type="protein sequence ID" value="AAM72705.1"/>
    <property type="molecule type" value="Genomic_DNA"/>
</dbReference>
<name>Q8KCE4_CHLTE</name>